<evidence type="ECO:0000313" key="2">
    <source>
        <dbReference type="EMBL" id="PMD25268.1"/>
    </source>
</evidence>
<keyword evidence="3" id="KW-1185">Reference proteome</keyword>
<dbReference type="GO" id="GO:0016491">
    <property type="term" value="F:oxidoreductase activity"/>
    <property type="evidence" value="ECO:0007669"/>
    <property type="project" value="UniProtKB-KW"/>
</dbReference>
<dbReference type="SUPFAM" id="SSF51735">
    <property type="entry name" value="NAD(P)-binding Rossmann-fold domains"/>
    <property type="match status" value="1"/>
</dbReference>
<gene>
    <name evidence="2" type="ORF">NA56DRAFT_593243</name>
</gene>
<organism evidence="2 3">
    <name type="scientific">Hyaloscypha hepaticicola</name>
    <dbReference type="NCBI Taxonomy" id="2082293"/>
    <lineage>
        <taxon>Eukaryota</taxon>
        <taxon>Fungi</taxon>
        <taxon>Dikarya</taxon>
        <taxon>Ascomycota</taxon>
        <taxon>Pezizomycotina</taxon>
        <taxon>Leotiomycetes</taxon>
        <taxon>Helotiales</taxon>
        <taxon>Hyaloscyphaceae</taxon>
        <taxon>Hyaloscypha</taxon>
    </lineage>
</organism>
<dbReference type="PANTHER" id="PTHR43157">
    <property type="entry name" value="PHOSPHATIDYLINOSITOL-GLYCAN BIOSYNTHESIS CLASS F PROTEIN-RELATED"/>
    <property type="match status" value="1"/>
</dbReference>
<dbReference type="STRING" id="1745343.A0A2J6QGB7"/>
<dbReference type="AlphaFoldDB" id="A0A2J6QGB7"/>
<dbReference type="Gene3D" id="3.40.50.720">
    <property type="entry name" value="NAD(P)-binding Rossmann-like Domain"/>
    <property type="match status" value="1"/>
</dbReference>
<feature type="non-terminal residue" evidence="2">
    <location>
        <position position="321"/>
    </location>
</feature>
<dbReference type="PANTHER" id="PTHR43157:SF31">
    <property type="entry name" value="PHOSPHATIDYLINOSITOL-GLYCAN BIOSYNTHESIS CLASS F PROTEIN"/>
    <property type="match status" value="1"/>
</dbReference>
<reference evidence="2 3" key="1">
    <citation type="submission" date="2016-05" db="EMBL/GenBank/DDBJ databases">
        <title>A degradative enzymes factory behind the ericoid mycorrhizal symbiosis.</title>
        <authorList>
            <consortium name="DOE Joint Genome Institute"/>
            <person name="Martino E."/>
            <person name="Morin E."/>
            <person name="Grelet G."/>
            <person name="Kuo A."/>
            <person name="Kohler A."/>
            <person name="Daghino S."/>
            <person name="Barry K."/>
            <person name="Choi C."/>
            <person name="Cichocki N."/>
            <person name="Clum A."/>
            <person name="Copeland A."/>
            <person name="Hainaut M."/>
            <person name="Haridas S."/>
            <person name="Labutti K."/>
            <person name="Lindquist E."/>
            <person name="Lipzen A."/>
            <person name="Khouja H.-R."/>
            <person name="Murat C."/>
            <person name="Ohm R."/>
            <person name="Olson A."/>
            <person name="Spatafora J."/>
            <person name="Veneault-Fourrey C."/>
            <person name="Henrissat B."/>
            <person name="Grigoriev I."/>
            <person name="Martin F."/>
            <person name="Perotto S."/>
        </authorList>
    </citation>
    <scope>NUCLEOTIDE SEQUENCE [LARGE SCALE GENOMIC DNA]</scope>
    <source>
        <strain evidence="2 3">UAMH 7357</strain>
    </source>
</reference>
<dbReference type="Pfam" id="PF00106">
    <property type="entry name" value="adh_short"/>
    <property type="match status" value="1"/>
</dbReference>
<protein>
    <submittedName>
        <fullName evidence="2">Short-chain dehydrogenase/reductase-like protein</fullName>
    </submittedName>
</protein>
<dbReference type="OrthoDB" id="542013at2759"/>
<proteinExistence type="predicted"/>
<dbReference type="EMBL" id="KZ613470">
    <property type="protein sequence ID" value="PMD25268.1"/>
    <property type="molecule type" value="Genomic_DNA"/>
</dbReference>
<dbReference type="InterPro" id="IPR036291">
    <property type="entry name" value="NAD(P)-bd_dom_sf"/>
</dbReference>
<evidence type="ECO:0000313" key="3">
    <source>
        <dbReference type="Proteomes" id="UP000235672"/>
    </source>
</evidence>
<dbReference type="InterPro" id="IPR002347">
    <property type="entry name" value="SDR_fam"/>
</dbReference>
<dbReference type="Proteomes" id="UP000235672">
    <property type="component" value="Unassembled WGS sequence"/>
</dbReference>
<accession>A0A2J6QGB7</accession>
<keyword evidence="1" id="KW-0560">Oxidoreductase</keyword>
<name>A0A2J6QGB7_9HELO</name>
<evidence type="ECO:0000256" key="1">
    <source>
        <dbReference type="ARBA" id="ARBA00023002"/>
    </source>
</evidence>
<dbReference type="PRINTS" id="PR00081">
    <property type="entry name" value="GDHRDH"/>
</dbReference>
<sequence>MSDILFQLEKLPYPEADFRGKTVIVVGSNTGMGKEAVRHFVRLNASKVIIGVRSLGKGKSAQEDIEATTKRHGATEVWEIDLASSASVKKFVRNVAALPRVDAVVSNASIAIPKLEMVEGNESMVAVNVVNTMLLVLLLVPVLQVSALKWNIVPVITVVSSDIHSWSSLPAWKSPNILESLRNNPVLGVDGYAQTKLMQIFPVRELAEKLTERGSKVALNVINPGLAKTELTRYSTGVMKYGMAVFKALLARTAEEASRTLVHAASVGKESHGLYFTNCDVTRNPLSKFVTSEDGKRAQEKLWGELEARFENIEPGIMKNL</sequence>